<dbReference type="EMBL" id="JBHFEH010000012">
    <property type="protein sequence ID" value="KAL2055065.1"/>
    <property type="molecule type" value="Genomic_DNA"/>
</dbReference>
<name>A0ABR4BBN0_9LECA</name>
<proteinExistence type="predicted"/>
<evidence type="ECO:0000313" key="1">
    <source>
        <dbReference type="EMBL" id="KAL2055065.1"/>
    </source>
</evidence>
<dbReference type="Proteomes" id="UP001590951">
    <property type="component" value="Unassembled WGS sequence"/>
</dbReference>
<protein>
    <submittedName>
        <fullName evidence="1">Uncharacterized protein</fullName>
    </submittedName>
</protein>
<keyword evidence="2" id="KW-1185">Reference proteome</keyword>
<sequence>MSFQDPTTTAWLPPPSEPQKVYVLAYYSRDWLGQDNDHGVCDVCRLKDQAKGIGED</sequence>
<comment type="caution">
    <text evidence="1">The sequence shown here is derived from an EMBL/GenBank/DDBJ whole genome shotgun (WGS) entry which is preliminary data.</text>
</comment>
<organism evidence="1 2">
    <name type="scientific">Lepraria finkii</name>
    <dbReference type="NCBI Taxonomy" id="1340010"/>
    <lineage>
        <taxon>Eukaryota</taxon>
        <taxon>Fungi</taxon>
        <taxon>Dikarya</taxon>
        <taxon>Ascomycota</taxon>
        <taxon>Pezizomycotina</taxon>
        <taxon>Lecanoromycetes</taxon>
        <taxon>OSLEUM clade</taxon>
        <taxon>Lecanoromycetidae</taxon>
        <taxon>Lecanorales</taxon>
        <taxon>Lecanorineae</taxon>
        <taxon>Stereocaulaceae</taxon>
        <taxon>Lepraria</taxon>
    </lineage>
</organism>
<accession>A0ABR4BBN0</accession>
<gene>
    <name evidence="1" type="ORF">ABVK25_004403</name>
</gene>
<reference evidence="1 2" key="1">
    <citation type="submission" date="2024-09" db="EMBL/GenBank/DDBJ databases">
        <title>Rethinking Asexuality: The Enigmatic Case of Functional Sexual Genes in Lepraria (Stereocaulaceae).</title>
        <authorList>
            <person name="Doellman M."/>
            <person name="Sun Y."/>
            <person name="Barcenas-Pena A."/>
            <person name="Lumbsch H.T."/>
            <person name="Grewe F."/>
        </authorList>
    </citation>
    <scope>NUCLEOTIDE SEQUENCE [LARGE SCALE GENOMIC DNA]</scope>
    <source>
        <strain evidence="1 2">Grewe 0041</strain>
    </source>
</reference>
<evidence type="ECO:0000313" key="2">
    <source>
        <dbReference type="Proteomes" id="UP001590951"/>
    </source>
</evidence>